<dbReference type="EMBL" id="NBSK02000005">
    <property type="protein sequence ID" value="KAJ0208371.1"/>
    <property type="molecule type" value="Genomic_DNA"/>
</dbReference>
<reference evidence="1 2" key="1">
    <citation type="journal article" date="2017" name="Nat. Commun.">
        <title>Genome assembly with in vitro proximity ligation data and whole-genome triplication in lettuce.</title>
        <authorList>
            <person name="Reyes-Chin-Wo S."/>
            <person name="Wang Z."/>
            <person name="Yang X."/>
            <person name="Kozik A."/>
            <person name="Arikit S."/>
            <person name="Song C."/>
            <person name="Xia L."/>
            <person name="Froenicke L."/>
            <person name="Lavelle D.O."/>
            <person name="Truco M.J."/>
            <person name="Xia R."/>
            <person name="Zhu S."/>
            <person name="Xu C."/>
            <person name="Xu H."/>
            <person name="Xu X."/>
            <person name="Cox K."/>
            <person name="Korf I."/>
            <person name="Meyers B.C."/>
            <person name="Michelmore R.W."/>
        </authorList>
    </citation>
    <scope>NUCLEOTIDE SEQUENCE [LARGE SCALE GENOMIC DNA]</scope>
    <source>
        <strain evidence="2">cv. Salinas</strain>
        <tissue evidence="1">Seedlings</tissue>
    </source>
</reference>
<proteinExistence type="predicted"/>
<dbReference type="InterPro" id="IPR045209">
    <property type="entry name" value="Rrp5"/>
</dbReference>
<dbReference type="PANTHER" id="PTHR23270:SF10">
    <property type="entry name" value="PROTEIN RRP5 HOMOLOG"/>
    <property type="match status" value="1"/>
</dbReference>
<dbReference type="Gene3D" id="1.25.40.10">
    <property type="entry name" value="Tetratricopeptide repeat domain"/>
    <property type="match status" value="1"/>
</dbReference>
<protein>
    <submittedName>
        <fullName evidence="1">Uncharacterized protein</fullName>
    </submittedName>
</protein>
<name>A0A9R1XD35_LACSA</name>
<accession>A0A9R1XD35</accession>
<comment type="caution">
    <text evidence="1">The sequence shown here is derived from an EMBL/GenBank/DDBJ whole genome shotgun (WGS) entry which is preliminary data.</text>
</comment>
<dbReference type="InterPro" id="IPR011990">
    <property type="entry name" value="TPR-like_helical_dom_sf"/>
</dbReference>
<evidence type="ECO:0000313" key="1">
    <source>
        <dbReference type="EMBL" id="KAJ0208371.1"/>
    </source>
</evidence>
<gene>
    <name evidence="1" type="ORF">LSAT_V11C500277070</name>
</gene>
<organism evidence="1 2">
    <name type="scientific">Lactuca sativa</name>
    <name type="common">Garden lettuce</name>
    <dbReference type="NCBI Taxonomy" id="4236"/>
    <lineage>
        <taxon>Eukaryota</taxon>
        <taxon>Viridiplantae</taxon>
        <taxon>Streptophyta</taxon>
        <taxon>Embryophyta</taxon>
        <taxon>Tracheophyta</taxon>
        <taxon>Spermatophyta</taxon>
        <taxon>Magnoliopsida</taxon>
        <taxon>eudicotyledons</taxon>
        <taxon>Gunneridae</taxon>
        <taxon>Pentapetalae</taxon>
        <taxon>asterids</taxon>
        <taxon>campanulids</taxon>
        <taxon>Asterales</taxon>
        <taxon>Asteraceae</taxon>
        <taxon>Cichorioideae</taxon>
        <taxon>Cichorieae</taxon>
        <taxon>Lactucinae</taxon>
        <taxon>Lactuca</taxon>
    </lineage>
</organism>
<dbReference type="GO" id="GO:0006364">
    <property type="term" value="P:rRNA processing"/>
    <property type="evidence" value="ECO:0007669"/>
    <property type="project" value="InterPro"/>
</dbReference>
<keyword evidence="2" id="KW-1185">Reference proteome</keyword>
<evidence type="ECO:0000313" key="2">
    <source>
        <dbReference type="Proteomes" id="UP000235145"/>
    </source>
</evidence>
<dbReference type="AlphaFoldDB" id="A0A9R1XD35"/>
<sequence length="83" mass="9911">MTFFLSLNEVEKARSMAERALRTINIREESEKMHVWVAYFNLENEYGFPPEDAVKYLEFEKSHGDEDRAKYVKAEALKFIKKF</sequence>
<dbReference type="PANTHER" id="PTHR23270">
    <property type="entry name" value="PROGRAMMED CELL DEATH PROTEIN 11 PRE-RRNA PROCESSING PROTEIN RRP5"/>
    <property type="match status" value="1"/>
</dbReference>
<dbReference type="Proteomes" id="UP000235145">
    <property type="component" value="Unassembled WGS sequence"/>
</dbReference>
<dbReference type="SUPFAM" id="SSF48452">
    <property type="entry name" value="TPR-like"/>
    <property type="match status" value="1"/>
</dbReference>